<evidence type="ECO:0000313" key="2">
    <source>
        <dbReference type="EMBL" id="KAF5199044.1"/>
    </source>
</evidence>
<name>A0A7J6WNT5_THATH</name>
<protein>
    <submittedName>
        <fullName evidence="2">Uncharacterized protein</fullName>
    </submittedName>
</protein>
<dbReference type="AlphaFoldDB" id="A0A7J6WNT5"/>
<organism evidence="2 3">
    <name type="scientific">Thalictrum thalictroides</name>
    <name type="common">Rue-anemone</name>
    <name type="synonym">Anemone thalictroides</name>
    <dbReference type="NCBI Taxonomy" id="46969"/>
    <lineage>
        <taxon>Eukaryota</taxon>
        <taxon>Viridiplantae</taxon>
        <taxon>Streptophyta</taxon>
        <taxon>Embryophyta</taxon>
        <taxon>Tracheophyta</taxon>
        <taxon>Spermatophyta</taxon>
        <taxon>Magnoliopsida</taxon>
        <taxon>Ranunculales</taxon>
        <taxon>Ranunculaceae</taxon>
        <taxon>Thalictroideae</taxon>
        <taxon>Thalictrum</taxon>
    </lineage>
</organism>
<reference evidence="2 3" key="1">
    <citation type="submission" date="2020-06" db="EMBL/GenBank/DDBJ databases">
        <title>Transcriptomic and genomic resources for Thalictrum thalictroides and T. hernandezii: Facilitating candidate gene discovery in an emerging model plant lineage.</title>
        <authorList>
            <person name="Arias T."/>
            <person name="Riano-Pachon D.M."/>
            <person name="Di Stilio V.S."/>
        </authorList>
    </citation>
    <scope>NUCLEOTIDE SEQUENCE [LARGE SCALE GENOMIC DNA]</scope>
    <source>
        <strain evidence="3">cv. WT478/WT964</strain>
        <tissue evidence="2">Leaves</tissue>
    </source>
</reference>
<proteinExistence type="predicted"/>
<feature type="compositionally biased region" description="Basic residues" evidence="1">
    <location>
        <begin position="54"/>
        <end position="63"/>
    </location>
</feature>
<feature type="compositionally biased region" description="Low complexity" evidence="1">
    <location>
        <begin position="1"/>
        <end position="14"/>
    </location>
</feature>
<dbReference type="Proteomes" id="UP000554482">
    <property type="component" value="Unassembled WGS sequence"/>
</dbReference>
<evidence type="ECO:0000313" key="3">
    <source>
        <dbReference type="Proteomes" id="UP000554482"/>
    </source>
</evidence>
<dbReference type="EMBL" id="JABWDY010012516">
    <property type="protein sequence ID" value="KAF5199044.1"/>
    <property type="molecule type" value="Genomic_DNA"/>
</dbReference>
<accession>A0A7J6WNT5</accession>
<gene>
    <name evidence="2" type="ORF">FRX31_011369</name>
</gene>
<feature type="region of interest" description="Disordered" evidence="1">
    <location>
        <begin position="1"/>
        <end position="63"/>
    </location>
</feature>
<evidence type="ECO:0000256" key="1">
    <source>
        <dbReference type="SAM" id="MobiDB-lite"/>
    </source>
</evidence>
<comment type="caution">
    <text evidence="2">The sequence shown here is derived from an EMBL/GenBank/DDBJ whole genome shotgun (WGS) entry which is preliminary data.</text>
</comment>
<sequence length="97" mass="10900">MISSSIHNESSTSTKNLEMTERQNNAGEHIQKYRRVRFKESSSRTAPSQMVMSVRKHNVSSKGKKLVNEERVLHGVVVSEAYINDAANCYEADVASE</sequence>
<keyword evidence="3" id="KW-1185">Reference proteome</keyword>